<gene>
    <name evidence="4" type="ORF">GMJLKIPL_2132</name>
</gene>
<dbReference type="EMBL" id="BPQQ01000022">
    <property type="protein sequence ID" value="GJE00214.1"/>
    <property type="molecule type" value="Genomic_DNA"/>
</dbReference>
<keyword evidence="2" id="KW-1015">Disulfide bond</keyword>
<dbReference type="InterPro" id="IPR038765">
    <property type="entry name" value="Papain-like_cys_pep_sf"/>
</dbReference>
<dbReference type="InterPro" id="IPR025660">
    <property type="entry name" value="Pept_his_AS"/>
</dbReference>
<dbReference type="PANTHER" id="PTHR12411">
    <property type="entry name" value="CYSTEINE PROTEASE FAMILY C1-RELATED"/>
    <property type="match status" value="1"/>
</dbReference>
<dbReference type="RefSeq" id="WP_238235090.1">
    <property type="nucleotide sequence ID" value="NZ_BPQQ01000022.1"/>
</dbReference>
<dbReference type="InterPro" id="IPR000668">
    <property type="entry name" value="Peptidase_C1A_C"/>
</dbReference>
<comment type="similarity">
    <text evidence="1">Belongs to the peptidase C1 family.</text>
</comment>
<comment type="caution">
    <text evidence="4">The sequence shown here is derived from an EMBL/GenBank/DDBJ whole genome shotgun (WGS) entry which is preliminary data.</text>
</comment>
<dbReference type="Proteomes" id="UP001055153">
    <property type="component" value="Unassembled WGS sequence"/>
</dbReference>
<feature type="domain" description="Peptidase C1A papain C-terminal" evidence="3">
    <location>
        <begin position="71"/>
        <end position="277"/>
    </location>
</feature>
<evidence type="ECO:0000313" key="4">
    <source>
        <dbReference type="EMBL" id="GJE00214.1"/>
    </source>
</evidence>
<dbReference type="CDD" id="cd02248">
    <property type="entry name" value="Peptidase_C1A"/>
    <property type="match status" value="1"/>
</dbReference>
<dbReference type="InterPro" id="IPR039417">
    <property type="entry name" value="Peptidase_C1A_papain-like"/>
</dbReference>
<protein>
    <recommendedName>
        <fullName evidence="3">Peptidase C1A papain C-terminal domain-containing protein</fullName>
    </recommendedName>
</protein>
<evidence type="ECO:0000313" key="5">
    <source>
        <dbReference type="Proteomes" id="UP001055153"/>
    </source>
</evidence>
<dbReference type="PROSITE" id="PS00639">
    <property type="entry name" value="THIOL_PROTEASE_HIS"/>
    <property type="match status" value="1"/>
</dbReference>
<keyword evidence="5" id="KW-1185">Reference proteome</keyword>
<dbReference type="SUPFAM" id="SSF54001">
    <property type="entry name" value="Cysteine proteinases"/>
    <property type="match status" value="1"/>
</dbReference>
<evidence type="ECO:0000256" key="1">
    <source>
        <dbReference type="ARBA" id="ARBA00008455"/>
    </source>
</evidence>
<reference evidence="4" key="2">
    <citation type="submission" date="2021-08" db="EMBL/GenBank/DDBJ databases">
        <authorList>
            <person name="Tani A."/>
            <person name="Ola A."/>
            <person name="Ogura Y."/>
            <person name="Katsura K."/>
            <person name="Hayashi T."/>
        </authorList>
    </citation>
    <scope>NUCLEOTIDE SEQUENCE</scope>
    <source>
        <strain evidence="4">DSM 17168</strain>
    </source>
</reference>
<dbReference type="PROSITE" id="PS00640">
    <property type="entry name" value="THIOL_PROTEASE_ASN"/>
    <property type="match status" value="1"/>
</dbReference>
<evidence type="ECO:0000259" key="3">
    <source>
        <dbReference type="SMART" id="SM00645"/>
    </source>
</evidence>
<dbReference type="SMART" id="SM00645">
    <property type="entry name" value="Pept_C1"/>
    <property type="match status" value="1"/>
</dbReference>
<reference evidence="4" key="1">
    <citation type="journal article" date="2021" name="Front. Microbiol.">
        <title>Comprehensive Comparative Genomics and Phenotyping of Methylobacterium Species.</title>
        <authorList>
            <person name="Alessa O."/>
            <person name="Ogura Y."/>
            <person name="Fujitani Y."/>
            <person name="Takami H."/>
            <person name="Hayashi T."/>
            <person name="Sahin N."/>
            <person name="Tani A."/>
        </authorList>
    </citation>
    <scope>NUCLEOTIDE SEQUENCE</scope>
    <source>
        <strain evidence="4">DSM 17168</strain>
    </source>
</reference>
<dbReference type="Gene3D" id="3.90.70.10">
    <property type="entry name" value="Cysteine proteinases"/>
    <property type="match status" value="1"/>
</dbReference>
<name>A0ABQ4SCF9_9HYPH</name>
<dbReference type="Pfam" id="PF00112">
    <property type="entry name" value="Peptidase_C1"/>
    <property type="match status" value="1"/>
</dbReference>
<evidence type="ECO:0000256" key="2">
    <source>
        <dbReference type="ARBA" id="ARBA00023157"/>
    </source>
</evidence>
<sequence length="305" mass="33671">MPEPDFNAINQAVSRSGATWTSGQTSMSRYFGSITAANERFGLAFDPQAAKEVVRTARLNEPSLFAFAAPPPPRLDWRKHNGKNYVTPIRDQSDCGACVAFATNAVLEARYLLALAQPGQDFDLSEAHLFYCGAGNACATGWIYDKALAFAKKSGVGLEQDFPYTPGNQSCRKIPPFLKVKSWTENASMTARKRALQRGPVIGGMQVFEDFMTYRSGIYESVIGEFLGWHAVAIIGYDDDEQCWIGKNSWGAGWGENGFFRISYGQCSIDSKVLFYDPDIQVVSQAAEMPKARTATRRRKPKPVA</sequence>
<dbReference type="InterPro" id="IPR013128">
    <property type="entry name" value="Peptidase_C1A"/>
</dbReference>
<organism evidence="4 5">
    <name type="scientific">Methylobacterium isbiliense</name>
    <dbReference type="NCBI Taxonomy" id="315478"/>
    <lineage>
        <taxon>Bacteria</taxon>
        <taxon>Pseudomonadati</taxon>
        <taxon>Pseudomonadota</taxon>
        <taxon>Alphaproteobacteria</taxon>
        <taxon>Hyphomicrobiales</taxon>
        <taxon>Methylobacteriaceae</taxon>
        <taxon>Methylobacterium</taxon>
    </lineage>
</organism>
<accession>A0ABQ4SCF9</accession>
<dbReference type="InterPro" id="IPR025661">
    <property type="entry name" value="Pept_asp_AS"/>
</dbReference>
<proteinExistence type="inferred from homology"/>